<dbReference type="OrthoDB" id="432416at2759"/>
<protein>
    <recommendedName>
        <fullName evidence="4">TLC domain-containing protein</fullName>
    </recommendedName>
</protein>
<dbReference type="EMBL" id="JAAPAO010000269">
    <property type="protein sequence ID" value="KAF4665161.1"/>
    <property type="molecule type" value="Genomic_DNA"/>
</dbReference>
<feature type="transmembrane region" description="Helical" evidence="1">
    <location>
        <begin position="240"/>
        <end position="259"/>
    </location>
</feature>
<evidence type="ECO:0000313" key="3">
    <source>
        <dbReference type="Proteomes" id="UP000591131"/>
    </source>
</evidence>
<name>A0A7J6M267_PERCH</name>
<feature type="transmembrane region" description="Helical" evidence="1">
    <location>
        <begin position="29"/>
        <end position="52"/>
    </location>
</feature>
<keyword evidence="3" id="KW-1185">Reference proteome</keyword>
<keyword evidence="1" id="KW-1133">Transmembrane helix</keyword>
<gene>
    <name evidence="2" type="ORF">FOL47_004736</name>
</gene>
<feature type="transmembrane region" description="Helical" evidence="1">
    <location>
        <begin position="73"/>
        <end position="94"/>
    </location>
</feature>
<dbReference type="Proteomes" id="UP000591131">
    <property type="component" value="Unassembled WGS sequence"/>
</dbReference>
<organism evidence="2 3">
    <name type="scientific">Perkinsus chesapeaki</name>
    <name type="common">Clam parasite</name>
    <name type="synonym">Perkinsus andrewsi</name>
    <dbReference type="NCBI Taxonomy" id="330153"/>
    <lineage>
        <taxon>Eukaryota</taxon>
        <taxon>Sar</taxon>
        <taxon>Alveolata</taxon>
        <taxon>Perkinsozoa</taxon>
        <taxon>Perkinsea</taxon>
        <taxon>Perkinsida</taxon>
        <taxon>Perkinsidae</taxon>
        <taxon>Perkinsus</taxon>
    </lineage>
</organism>
<accession>A0A7J6M267</accession>
<reference evidence="2 3" key="1">
    <citation type="submission" date="2020-04" db="EMBL/GenBank/DDBJ databases">
        <title>Perkinsus chesapeaki whole genome sequence.</title>
        <authorList>
            <person name="Bogema D.R."/>
        </authorList>
    </citation>
    <scope>NUCLEOTIDE SEQUENCE [LARGE SCALE GENOMIC DNA]</scope>
    <source>
        <strain evidence="2">ATCC PRA-425</strain>
    </source>
</reference>
<evidence type="ECO:0008006" key="4">
    <source>
        <dbReference type="Google" id="ProtNLM"/>
    </source>
</evidence>
<evidence type="ECO:0000313" key="2">
    <source>
        <dbReference type="EMBL" id="KAF4665161.1"/>
    </source>
</evidence>
<feature type="transmembrane region" description="Helical" evidence="1">
    <location>
        <begin position="155"/>
        <end position="177"/>
    </location>
</feature>
<evidence type="ECO:0000256" key="1">
    <source>
        <dbReference type="SAM" id="Phobius"/>
    </source>
</evidence>
<keyword evidence="1" id="KW-0812">Transmembrane</keyword>
<proteinExistence type="predicted"/>
<dbReference type="AlphaFoldDB" id="A0A7J6M267"/>
<sequence length="307" mass="34626">MLSLLWFILPAKPATHSPQDLIYGPITVKSITINVIEMTLLASLLGFVLLRSKLLPESWKKPHEKAKKYSRTSAELVLVAVHNALVVLMCLIAANASTRTSRNWWALHAFSFEIGYEVFDLVNTNRRLSPDALIHHICSPVAILTSAFTSTNVNLLLHLAICMDFSGAWLALCKLVSRHHAGADEGKRKSSHEYRRMLLVYLPCRVILPTYDIALILEQLCYLDNPFGTWSLPPDWTRPYIWSMSVLMAFNGYFCWMLVKKAFPGRFPQAQTGHPGNDYDVPLRDRLVGPYDPAEDYTIIESPGVAV</sequence>
<comment type="caution">
    <text evidence="2">The sequence shown here is derived from an EMBL/GenBank/DDBJ whole genome shotgun (WGS) entry which is preliminary data.</text>
</comment>
<keyword evidence="1" id="KW-0472">Membrane</keyword>
<feature type="transmembrane region" description="Helical" evidence="1">
    <location>
        <begin position="198"/>
        <end position="220"/>
    </location>
</feature>